<evidence type="ECO:0000256" key="1">
    <source>
        <dbReference type="SAM" id="MobiDB-lite"/>
    </source>
</evidence>
<comment type="caution">
    <text evidence="2">The sequence shown here is derived from an EMBL/GenBank/DDBJ whole genome shotgun (WGS) entry which is preliminary data.</text>
</comment>
<reference evidence="2" key="2">
    <citation type="journal article" date="2024" name="Plant">
        <title>Genomic evolution and insights into agronomic trait innovations of Sesamum species.</title>
        <authorList>
            <person name="Miao H."/>
            <person name="Wang L."/>
            <person name="Qu L."/>
            <person name="Liu H."/>
            <person name="Sun Y."/>
            <person name="Le M."/>
            <person name="Wang Q."/>
            <person name="Wei S."/>
            <person name="Zheng Y."/>
            <person name="Lin W."/>
            <person name="Duan Y."/>
            <person name="Cao H."/>
            <person name="Xiong S."/>
            <person name="Wang X."/>
            <person name="Wei L."/>
            <person name="Li C."/>
            <person name="Ma Q."/>
            <person name="Ju M."/>
            <person name="Zhao R."/>
            <person name="Li G."/>
            <person name="Mu C."/>
            <person name="Tian Q."/>
            <person name="Mei H."/>
            <person name="Zhang T."/>
            <person name="Gao T."/>
            <person name="Zhang H."/>
        </authorList>
    </citation>
    <scope>NUCLEOTIDE SEQUENCE</scope>
    <source>
        <strain evidence="2">G02</strain>
    </source>
</reference>
<accession>A0AAW2QE89</accession>
<feature type="compositionally biased region" description="Low complexity" evidence="1">
    <location>
        <begin position="30"/>
        <end position="41"/>
    </location>
</feature>
<name>A0AAW2QE89_SESRA</name>
<organism evidence="2">
    <name type="scientific">Sesamum radiatum</name>
    <name type="common">Black benniseed</name>
    <dbReference type="NCBI Taxonomy" id="300843"/>
    <lineage>
        <taxon>Eukaryota</taxon>
        <taxon>Viridiplantae</taxon>
        <taxon>Streptophyta</taxon>
        <taxon>Embryophyta</taxon>
        <taxon>Tracheophyta</taxon>
        <taxon>Spermatophyta</taxon>
        <taxon>Magnoliopsida</taxon>
        <taxon>eudicotyledons</taxon>
        <taxon>Gunneridae</taxon>
        <taxon>Pentapetalae</taxon>
        <taxon>asterids</taxon>
        <taxon>lamiids</taxon>
        <taxon>Lamiales</taxon>
        <taxon>Pedaliaceae</taxon>
        <taxon>Sesamum</taxon>
    </lineage>
</organism>
<feature type="region of interest" description="Disordered" evidence="1">
    <location>
        <begin position="19"/>
        <end position="41"/>
    </location>
</feature>
<proteinExistence type="predicted"/>
<dbReference type="EMBL" id="JACGWJ010000015">
    <property type="protein sequence ID" value="KAL0366179.1"/>
    <property type="molecule type" value="Genomic_DNA"/>
</dbReference>
<sequence>MVRNVLYVRPEQIQRHDPRDILRSWAPENGHSSPGQFSGSSGSILQHLFSGGKMGRKSRRVCLPSPASPLQVVAFFEISHSSFAK</sequence>
<gene>
    <name evidence="2" type="ORF">Sradi_3508000</name>
</gene>
<reference evidence="2" key="1">
    <citation type="submission" date="2020-06" db="EMBL/GenBank/DDBJ databases">
        <authorList>
            <person name="Li T."/>
            <person name="Hu X."/>
            <person name="Zhang T."/>
            <person name="Song X."/>
            <person name="Zhang H."/>
            <person name="Dai N."/>
            <person name="Sheng W."/>
            <person name="Hou X."/>
            <person name="Wei L."/>
        </authorList>
    </citation>
    <scope>NUCLEOTIDE SEQUENCE</scope>
    <source>
        <strain evidence="2">G02</strain>
        <tissue evidence="2">Leaf</tissue>
    </source>
</reference>
<dbReference type="AlphaFoldDB" id="A0AAW2QE89"/>
<protein>
    <submittedName>
        <fullName evidence="2">Uncharacterized protein</fullName>
    </submittedName>
</protein>
<evidence type="ECO:0000313" key="2">
    <source>
        <dbReference type="EMBL" id="KAL0366179.1"/>
    </source>
</evidence>